<feature type="domain" description="Methyltransferase" evidence="3">
    <location>
        <begin position="48"/>
        <end position="141"/>
    </location>
</feature>
<accession>A0A023E080</accession>
<dbReference type="InterPro" id="IPR029063">
    <property type="entry name" value="SAM-dependent_MTases_sf"/>
</dbReference>
<dbReference type="RefSeq" id="WP_052567444.1">
    <property type="nucleotide sequence ID" value="NZ_BAUP01000152.1"/>
</dbReference>
<protein>
    <submittedName>
        <fullName evidence="4">Putative methyltransferase YqeM</fullName>
    </submittedName>
</protein>
<proteinExistence type="predicted"/>
<dbReference type="GO" id="GO:0032259">
    <property type="term" value="P:methylation"/>
    <property type="evidence" value="ECO:0007669"/>
    <property type="project" value="UniProtKB-KW"/>
</dbReference>
<dbReference type="Proteomes" id="UP000024842">
    <property type="component" value="Unassembled WGS sequence"/>
</dbReference>
<keyword evidence="5" id="KW-1185">Reference proteome</keyword>
<comment type="caution">
    <text evidence="4">The sequence shown here is derived from an EMBL/GenBank/DDBJ whole genome shotgun (WGS) entry which is preliminary data.</text>
</comment>
<evidence type="ECO:0000256" key="1">
    <source>
        <dbReference type="ARBA" id="ARBA00022603"/>
    </source>
</evidence>
<name>A0A023E080_9PROT</name>
<dbReference type="PANTHER" id="PTHR43861:SF1">
    <property type="entry name" value="TRANS-ACONITATE 2-METHYLTRANSFERASE"/>
    <property type="match status" value="1"/>
</dbReference>
<dbReference type="SUPFAM" id="SSF53335">
    <property type="entry name" value="S-adenosyl-L-methionine-dependent methyltransferases"/>
    <property type="match status" value="1"/>
</dbReference>
<evidence type="ECO:0000313" key="4">
    <source>
        <dbReference type="EMBL" id="GAJ46868.1"/>
    </source>
</evidence>
<evidence type="ECO:0000256" key="2">
    <source>
        <dbReference type="ARBA" id="ARBA00022679"/>
    </source>
</evidence>
<dbReference type="AlphaFoldDB" id="A0A023E080"/>
<gene>
    <name evidence="4" type="ORF">HE1_01210</name>
</gene>
<dbReference type="Gene3D" id="2.20.25.110">
    <property type="entry name" value="S-adenosyl-L-methionine-dependent methyltransferases"/>
    <property type="match status" value="1"/>
</dbReference>
<dbReference type="STRING" id="1427503.HE1_01210"/>
<keyword evidence="2 4" id="KW-0808">Transferase</keyword>
<dbReference type="CDD" id="cd02440">
    <property type="entry name" value="AdoMet_MTases"/>
    <property type="match status" value="1"/>
</dbReference>
<dbReference type="Pfam" id="PF13649">
    <property type="entry name" value="Methyltransf_25"/>
    <property type="match status" value="1"/>
</dbReference>
<organism evidence="4 5">
    <name type="scientific">Holospora elegans E1</name>
    <dbReference type="NCBI Taxonomy" id="1427503"/>
    <lineage>
        <taxon>Bacteria</taxon>
        <taxon>Pseudomonadati</taxon>
        <taxon>Pseudomonadota</taxon>
        <taxon>Alphaproteobacteria</taxon>
        <taxon>Holosporales</taxon>
        <taxon>Holosporaceae</taxon>
        <taxon>Holospora</taxon>
    </lineage>
</organism>
<reference evidence="4 5" key="1">
    <citation type="journal article" date="2014" name="FEMS Microbiol. Lett.">
        <title>Draft genome sequences of three Holospora species (Holospora obtusa, Holospora undulata, and Holospora elegans), endonuclear symbiotic bacteria of the ciliate Paramecium caudatum.</title>
        <authorList>
            <person name="Dohra H."/>
            <person name="Tanaka K."/>
            <person name="Suzuki T."/>
            <person name="Fujishima M."/>
            <person name="Suzuki H."/>
        </authorList>
    </citation>
    <scope>NUCLEOTIDE SEQUENCE [LARGE SCALE GENOMIC DNA]</scope>
    <source>
        <strain evidence="4 5">E1</strain>
    </source>
</reference>
<sequence>MKTLKHTTAKASYYNTRAECYDEFNENNSKAINALLEKILKEHQVATVLDLTCGTGSQVFWLVEAGFEVVGSDISQSMLKIAKQKAKLKQLKIKFLQGDCRTVHAGQFDAAITIFNAIGHLTREDFKLTIQNINRNLNPGGLYIFDIFNLDYLKAGNNITKLTGDWMAVSDGQKFREIQFSTISDDGILASYSTYVYQDGNESPTKVSKGYENTLQVYGSDELQEILKENGFVVLAQTDINGEAFSKEGSERILTIAKKV</sequence>
<dbReference type="InterPro" id="IPR041698">
    <property type="entry name" value="Methyltransf_25"/>
</dbReference>
<dbReference type="Gene3D" id="3.40.50.150">
    <property type="entry name" value="Vaccinia Virus protein VP39"/>
    <property type="match status" value="1"/>
</dbReference>
<evidence type="ECO:0000313" key="5">
    <source>
        <dbReference type="Proteomes" id="UP000024842"/>
    </source>
</evidence>
<dbReference type="GO" id="GO:0008168">
    <property type="term" value="F:methyltransferase activity"/>
    <property type="evidence" value="ECO:0007669"/>
    <property type="project" value="UniProtKB-KW"/>
</dbReference>
<evidence type="ECO:0000259" key="3">
    <source>
        <dbReference type="Pfam" id="PF13649"/>
    </source>
</evidence>
<dbReference type="OrthoDB" id="9778208at2"/>
<keyword evidence="1 4" id="KW-0489">Methyltransferase</keyword>
<dbReference type="PANTHER" id="PTHR43861">
    <property type="entry name" value="TRANS-ACONITATE 2-METHYLTRANSFERASE-RELATED"/>
    <property type="match status" value="1"/>
</dbReference>
<dbReference type="EMBL" id="BAUP01000152">
    <property type="protein sequence ID" value="GAJ46868.1"/>
    <property type="molecule type" value="Genomic_DNA"/>
</dbReference>